<gene>
    <name evidence="1" type="ORF">M595_5345</name>
</gene>
<protein>
    <submittedName>
        <fullName evidence="1">Uncharacterized protein</fullName>
    </submittedName>
</protein>
<dbReference type="AlphaFoldDB" id="U7QA29"/>
<reference evidence="1 2" key="1">
    <citation type="journal article" date="2013" name="Front. Microbiol.">
        <title>Comparative genomic analyses of the cyanobacterium, Lyngbya aestuarii BL J, a powerful hydrogen producer.</title>
        <authorList>
            <person name="Kothari A."/>
            <person name="Vaughn M."/>
            <person name="Garcia-Pichel F."/>
        </authorList>
    </citation>
    <scope>NUCLEOTIDE SEQUENCE [LARGE SCALE GENOMIC DNA]</scope>
    <source>
        <strain evidence="1 2">BL J</strain>
    </source>
</reference>
<dbReference type="Proteomes" id="UP000017127">
    <property type="component" value="Unassembled WGS sequence"/>
</dbReference>
<name>U7QA29_9CYAN</name>
<sequence>MSQITKILLSLLLKRPTIYEKLCRAQRKNQVDVDAEVFPFL</sequence>
<dbReference type="EMBL" id="AUZM01000084">
    <property type="protein sequence ID" value="ERT04694.1"/>
    <property type="molecule type" value="Genomic_DNA"/>
</dbReference>
<evidence type="ECO:0000313" key="2">
    <source>
        <dbReference type="Proteomes" id="UP000017127"/>
    </source>
</evidence>
<comment type="caution">
    <text evidence="1">The sequence shown here is derived from an EMBL/GenBank/DDBJ whole genome shotgun (WGS) entry which is preliminary data.</text>
</comment>
<keyword evidence="2" id="KW-1185">Reference proteome</keyword>
<accession>U7QA29</accession>
<proteinExistence type="predicted"/>
<evidence type="ECO:0000313" key="1">
    <source>
        <dbReference type="EMBL" id="ERT04694.1"/>
    </source>
</evidence>
<organism evidence="1 2">
    <name type="scientific">Lyngbya aestuarii BL J</name>
    <dbReference type="NCBI Taxonomy" id="1348334"/>
    <lineage>
        <taxon>Bacteria</taxon>
        <taxon>Bacillati</taxon>
        <taxon>Cyanobacteriota</taxon>
        <taxon>Cyanophyceae</taxon>
        <taxon>Oscillatoriophycideae</taxon>
        <taxon>Oscillatoriales</taxon>
        <taxon>Microcoleaceae</taxon>
        <taxon>Lyngbya</taxon>
    </lineage>
</organism>